<sequence>MFPNAKTCMLVARSAGSGLGNSLYISMAIRLMDAPVSTSAGTEEPCTLTSHVLGPAPGGVQGLGMHAAVCACARQILSMTGFLSHFRCWLLGCDGSRAAAGCLCLAAHAPLSLCGAALLVRRRCWKSAPAERRGSPGSAEVLAGSAGGW</sequence>
<gene>
    <name evidence="2" type="ORF">NDU88_005744</name>
</gene>
<comment type="caution">
    <text evidence="2">The sequence shown here is derived from an EMBL/GenBank/DDBJ whole genome shotgun (WGS) entry which is preliminary data.</text>
</comment>
<feature type="region of interest" description="Disordered" evidence="1">
    <location>
        <begin position="130"/>
        <end position="149"/>
    </location>
</feature>
<dbReference type="EMBL" id="JANPWB010000008">
    <property type="protein sequence ID" value="KAJ1165316.1"/>
    <property type="molecule type" value="Genomic_DNA"/>
</dbReference>
<name>A0AAV7SMJ9_PLEWA</name>
<reference evidence="2" key="1">
    <citation type="journal article" date="2022" name="bioRxiv">
        <title>Sequencing and chromosome-scale assembly of the giantPleurodeles waltlgenome.</title>
        <authorList>
            <person name="Brown T."/>
            <person name="Elewa A."/>
            <person name="Iarovenko S."/>
            <person name="Subramanian E."/>
            <person name="Araus A.J."/>
            <person name="Petzold A."/>
            <person name="Susuki M."/>
            <person name="Suzuki K.-i.T."/>
            <person name="Hayashi T."/>
            <person name="Toyoda A."/>
            <person name="Oliveira C."/>
            <person name="Osipova E."/>
            <person name="Leigh N.D."/>
            <person name="Simon A."/>
            <person name="Yun M.H."/>
        </authorList>
    </citation>
    <scope>NUCLEOTIDE SEQUENCE</scope>
    <source>
        <strain evidence="2">20211129_DDA</strain>
        <tissue evidence="2">Liver</tissue>
    </source>
</reference>
<dbReference type="Proteomes" id="UP001066276">
    <property type="component" value="Chromosome 4_2"/>
</dbReference>
<evidence type="ECO:0000256" key="1">
    <source>
        <dbReference type="SAM" id="MobiDB-lite"/>
    </source>
</evidence>
<evidence type="ECO:0000313" key="3">
    <source>
        <dbReference type="Proteomes" id="UP001066276"/>
    </source>
</evidence>
<protein>
    <submittedName>
        <fullName evidence="2">Uncharacterized protein</fullName>
    </submittedName>
</protein>
<proteinExistence type="predicted"/>
<keyword evidence="3" id="KW-1185">Reference proteome</keyword>
<dbReference type="AlphaFoldDB" id="A0AAV7SMJ9"/>
<organism evidence="2 3">
    <name type="scientific">Pleurodeles waltl</name>
    <name type="common">Iberian ribbed newt</name>
    <dbReference type="NCBI Taxonomy" id="8319"/>
    <lineage>
        <taxon>Eukaryota</taxon>
        <taxon>Metazoa</taxon>
        <taxon>Chordata</taxon>
        <taxon>Craniata</taxon>
        <taxon>Vertebrata</taxon>
        <taxon>Euteleostomi</taxon>
        <taxon>Amphibia</taxon>
        <taxon>Batrachia</taxon>
        <taxon>Caudata</taxon>
        <taxon>Salamandroidea</taxon>
        <taxon>Salamandridae</taxon>
        <taxon>Pleurodelinae</taxon>
        <taxon>Pleurodeles</taxon>
    </lineage>
</organism>
<evidence type="ECO:0000313" key="2">
    <source>
        <dbReference type="EMBL" id="KAJ1165316.1"/>
    </source>
</evidence>
<accession>A0AAV7SMJ9</accession>